<dbReference type="AlphaFoldDB" id="A0A806FMT8"/>
<evidence type="ECO:0000256" key="4">
    <source>
        <dbReference type="PIRSR" id="PIRSR000102-3"/>
    </source>
</evidence>
<dbReference type="Pfam" id="PF02866">
    <property type="entry name" value="Ldh_1_C"/>
    <property type="match status" value="1"/>
</dbReference>
<dbReference type="Proteomes" id="UP000008394">
    <property type="component" value="Chromosome"/>
</dbReference>
<dbReference type="PANTHER" id="PTHR43128">
    <property type="entry name" value="L-2-HYDROXYCARBOXYLATE DEHYDROGENASE (NAD(P)(+))"/>
    <property type="match status" value="1"/>
</dbReference>
<protein>
    <submittedName>
        <fullName evidence="8">L-lactate dehydrogenase</fullName>
        <ecNumber evidence="8">1.1.1.27</ecNumber>
    </submittedName>
</protein>
<feature type="binding site" evidence="4">
    <location>
        <begin position="166"/>
        <end position="168"/>
    </location>
    <ligand>
        <name>NAD(+)</name>
        <dbReference type="ChEBI" id="CHEBI:57540"/>
    </ligand>
</feature>
<evidence type="ECO:0000256" key="5">
    <source>
        <dbReference type="RuleBase" id="RU003369"/>
    </source>
</evidence>
<evidence type="ECO:0000256" key="2">
    <source>
        <dbReference type="ARBA" id="ARBA00023002"/>
    </source>
</evidence>
<dbReference type="InterPro" id="IPR022383">
    <property type="entry name" value="Lactate/malate_DH_C"/>
</dbReference>
<dbReference type="GO" id="GO:0004459">
    <property type="term" value="F:L-lactate dehydrogenase (NAD+) activity"/>
    <property type="evidence" value="ECO:0007669"/>
    <property type="project" value="UniProtKB-EC"/>
</dbReference>
<evidence type="ECO:0000313" key="8">
    <source>
        <dbReference type="EMBL" id="AEK29776.1"/>
    </source>
</evidence>
<name>A0A806FMT8_BIFAN</name>
<dbReference type="EMBL" id="CP002915">
    <property type="protein sequence ID" value="AEK29776.1"/>
    <property type="molecule type" value="Genomic_DNA"/>
</dbReference>
<reference evidence="8 9" key="1">
    <citation type="journal article" date="2011" name="J. Bacteriol.">
        <title>Genome Sequence of the Probiotic Strain Bifidobacterium animalis subsp. lactis CNCM I-2494.</title>
        <authorList>
            <person name="Chervaux C."/>
            <person name="Grimaldi C."/>
            <person name="Bolotin A."/>
            <person name="Quinquis B."/>
            <person name="Legrain-Raspaud S."/>
            <person name="van Hylckama Vlieg J.E."/>
            <person name="Denariaz G."/>
            <person name="Smokvina T."/>
        </authorList>
    </citation>
    <scope>NUCLEOTIDE SEQUENCE [LARGE SCALE GENOMIC DNA]</scope>
    <source>
        <strain evidence="8 9">CNCM I-2494</strain>
    </source>
</reference>
<feature type="domain" description="Lactate/malate dehydrogenase C-terminal" evidence="7">
    <location>
        <begin position="193"/>
        <end position="356"/>
    </location>
</feature>
<feature type="domain" description="Lactate/malate dehydrogenase N-terminal" evidence="6">
    <location>
        <begin position="43"/>
        <end position="190"/>
    </location>
</feature>
<organism evidence="8 9">
    <name type="scientific">Bifidobacterium animalis subsp. lactis CNCM I-2494</name>
    <dbReference type="NCBI Taxonomy" id="1042403"/>
    <lineage>
        <taxon>Bacteria</taxon>
        <taxon>Bacillati</taxon>
        <taxon>Actinomycetota</taxon>
        <taxon>Actinomycetes</taxon>
        <taxon>Bifidobacteriales</taxon>
        <taxon>Bifidobacteriaceae</taxon>
        <taxon>Bifidobacterium</taxon>
    </lineage>
</organism>
<dbReference type="PROSITE" id="PS00064">
    <property type="entry name" value="L_LDH"/>
    <property type="match status" value="1"/>
</dbReference>
<evidence type="ECO:0000259" key="6">
    <source>
        <dbReference type="Pfam" id="PF00056"/>
    </source>
</evidence>
<feature type="active site" description="Proton acceptor" evidence="3">
    <location>
        <position position="223"/>
    </location>
</feature>
<dbReference type="Pfam" id="PF00056">
    <property type="entry name" value="Ldh_1_N"/>
    <property type="match status" value="1"/>
</dbReference>
<evidence type="ECO:0000256" key="3">
    <source>
        <dbReference type="PIRSR" id="PIRSR000102-1"/>
    </source>
</evidence>
<dbReference type="InterPro" id="IPR018177">
    <property type="entry name" value="L-lactate_DH_AS"/>
</dbReference>
<keyword evidence="2 5" id="KW-0560">Oxidoreductase</keyword>
<evidence type="ECO:0000313" key="9">
    <source>
        <dbReference type="Proteomes" id="UP000008394"/>
    </source>
</evidence>
<accession>A0A806FMT8</accession>
<dbReference type="EC" id="1.1.1.27" evidence="8"/>
<keyword evidence="4" id="KW-0520">NAD</keyword>
<dbReference type="SUPFAM" id="SSF51735">
    <property type="entry name" value="NAD(P)-binding Rossmann-fold domains"/>
    <property type="match status" value="1"/>
</dbReference>
<dbReference type="InterPro" id="IPR015955">
    <property type="entry name" value="Lactate_DH/Glyco_Ohase_4_C"/>
</dbReference>
<proteinExistence type="inferred from homology"/>
<dbReference type="GO" id="GO:0006089">
    <property type="term" value="P:lactate metabolic process"/>
    <property type="evidence" value="ECO:0007669"/>
    <property type="project" value="TreeGrafter"/>
</dbReference>
<dbReference type="InterPro" id="IPR001557">
    <property type="entry name" value="L-lactate/malate_DH"/>
</dbReference>
<dbReference type="InterPro" id="IPR001236">
    <property type="entry name" value="Lactate/malate_DH_N"/>
</dbReference>
<dbReference type="InterPro" id="IPR036291">
    <property type="entry name" value="NAD(P)-bd_dom_sf"/>
</dbReference>
<evidence type="ECO:0000259" key="7">
    <source>
        <dbReference type="Pfam" id="PF02866"/>
    </source>
</evidence>
<dbReference type="PRINTS" id="PR00086">
    <property type="entry name" value="LLDHDRGNASE"/>
</dbReference>
<dbReference type="KEGG" id="bnm:BALAC2494_00809"/>
<dbReference type="Gene3D" id="3.40.50.720">
    <property type="entry name" value="NAD(P)-binding Rossmann-like Domain"/>
    <property type="match status" value="1"/>
</dbReference>
<sequence>MTISALHILRVIYRPAFAESVRGGVTPASQTHERGEEEMGICTKIGIVGMGHVGAHVANSLVLQGIADELYMTEICSGERDRSKKLAAEVQDLGDSLAFCPHNVALHNCGDDYAQLAQCDVIVNCAGDVSLSSKDRDGELFFTTDTAKTFIKTIADAGFHGIWITIANPCDVVATEIWKESGMDPRRIIGTGTALDSSRLKYVLSRVTGYDQHSITAYMLGEHGNSQFAAWSNVYFGGKPLSQLAMEQPERFAFDYAELEAEARKGGYVTYAGKHCTEFAVADAACRLVRAVISNEHYITACSTLLTGEYGEEGFFISLPCVVGADGVEEVMRLDLSDAEIDEFRKSCAHVKENLARTHIL</sequence>
<dbReference type="SUPFAM" id="SSF56327">
    <property type="entry name" value="LDH C-terminal domain-like"/>
    <property type="match status" value="1"/>
</dbReference>
<dbReference type="PANTHER" id="PTHR43128:SF31">
    <property type="entry name" value="L-LACTATE DEHYDROGENASE"/>
    <property type="match status" value="1"/>
</dbReference>
<gene>
    <name evidence="8" type="ORF">BALAC2494_00809</name>
</gene>
<evidence type="ECO:0000256" key="1">
    <source>
        <dbReference type="ARBA" id="ARBA00006054"/>
    </source>
</evidence>
<feature type="binding site" evidence="4">
    <location>
        <begin position="49"/>
        <end position="54"/>
    </location>
    <ligand>
        <name>NAD(+)</name>
        <dbReference type="ChEBI" id="CHEBI:57540"/>
    </ligand>
</feature>
<comment type="similarity">
    <text evidence="1">Belongs to the LDH/MDH superfamily. LDH family.</text>
</comment>
<dbReference type="Gene3D" id="3.90.110.10">
    <property type="entry name" value="Lactate dehydrogenase/glycoside hydrolase, family 4, C-terminal"/>
    <property type="match status" value="1"/>
</dbReference>
<dbReference type="PIRSF" id="PIRSF000102">
    <property type="entry name" value="Lac_mal_DH"/>
    <property type="match status" value="1"/>
</dbReference>